<dbReference type="AlphaFoldDB" id="A0A9D4VAB2"/>
<proteinExistence type="predicted"/>
<dbReference type="InterPro" id="IPR011043">
    <property type="entry name" value="Gal_Oxase/kelch_b-propeller"/>
</dbReference>
<dbReference type="SUPFAM" id="SSF50965">
    <property type="entry name" value="Galactose oxidase, central domain"/>
    <property type="match status" value="1"/>
</dbReference>
<dbReference type="InterPro" id="IPR015915">
    <property type="entry name" value="Kelch-typ_b-propeller"/>
</dbReference>
<reference evidence="1" key="1">
    <citation type="submission" date="2021-01" db="EMBL/GenBank/DDBJ databases">
        <title>Adiantum capillus-veneris genome.</title>
        <authorList>
            <person name="Fang Y."/>
            <person name="Liao Q."/>
        </authorList>
    </citation>
    <scope>NUCLEOTIDE SEQUENCE</scope>
    <source>
        <strain evidence="1">H3</strain>
        <tissue evidence="1">Leaf</tissue>
    </source>
</reference>
<dbReference type="Proteomes" id="UP000886520">
    <property type="component" value="Chromosome 2"/>
</dbReference>
<keyword evidence="2" id="KW-1185">Reference proteome</keyword>
<dbReference type="Gene3D" id="2.120.10.80">
    <property type="entry name" value="Kelch-type beta propeller"/>
    <property type="match status" value="1"/>
</dbReference>
<evidence type="ECO:0000313" key="1">
    <source>
        <dbReference type="EMBL" id="KAI5082664.1"/>
    </source>
</evidence>
<name>A0A9D4VAB2_ADICA</name>
<dbReference type="EMBL" id="JABFUD020000003">
    <property type="protein sequence ID" value="KAI5082664.1"/>
    <property type="molecule type" value="Genomic_DNA"/>
</dbReference>
<gene>
    <name evidence="1" type="ORF">GOP47_0002407</name>
</gene>
<accession>A0A9D4VAB2</accession>
<sequence>MWMSMLVDSSSSFYQVILTSPHLQGYLQVYDSRICIWKVLGAPDSSLFVYDPRSQSWDQDKGHRLKTMATVHHVYNVLDDDLFVRDRQRGALYTYNADRCMWSTVKTAVPSCLGRLNLALECVVKCKGRILLVGCLELADNYRRRAEGLGVWECKLDVSQGSPTATWVELATTPHHLWEPYRGTRPVDRWCQIRCYVAPENRIIVMGVEFAAEVALNKFWPPLAHDVDCGSWEPLPSCGGGTDYISYFVFQPSWNAVP</sequence>
<comment type="caution">
    <text evidence="1">The sequence shown here is derived from an EMBL/GenBank/DDBJ whole genome shotgun (WGS) entry which is preliminary data.</text>
</comment>
<evidence type="ECO:0000313" key="2">
    <source>
        <dbReference type="Proteomes" id="UP000886520"/>
    </source>
</evidence>
<organism evidence="1 2">
    <name type="scientific">Adiantum capillus-veneris</name>
    <name type="common">Maidenhair fern</name>
    <dbReference type="NCBI Taxonomy" id="13818"/>
    <lineage>
        <taxon>Eukaryota</taxon>
        <taxon>Viridiplantae</taxon>
        <taxon>Streptophyta</taxon>
        <taxon>Embryophyta</taxon>
        <taxon>Tracheophyta</taxon>
        <taxon>Polypodiopsida</taxon>
        <taxon>Polypodiidae</taxon>
        <taxon>Polypodiales</taxon>
        <taxon>Pteridineae</taxon>
        <taxon>Pteridaceae</taxon>
        <taxon>Vittarioideae</taxon>
        <taxon>Adiantum</taxon>
    </lineage>
</organism>
<protein>
    <submittedName>
        <fullName evidence="1">Uncharacterized protein</fullName>
    </submittedName>
</protein>